<dbReference type="AlphaFoldDB" id="A0AAD7Q4R6"/>
<reference evidence="4" key="1">
    <citation type="journal article" date="2023" name="Science">
        <title>Elucidation of the pathway for biosynthesis of saponin adjuvants from the soapbark tree.</title>
        <authorList>
            <person name="Reed J."/>
            <person name="Orme A."/>
            <person name="El-Demerdash A."/>
            <person name="Owen C."/>
            <person name="Martin L.B.B."/>
            <person name="Misra R.C."/>
            <person name="Kikuchi S."/>
            <person name="Rejzek M."/>
            <person name="Martin A.C."/>
            <person name="Harkess A."/>
            <person name="Leebens-Mack J."/>
            <person name="Louveau T."/>
            <person name="Stephenson M.J."/>
            <person name="Osbourn A."/>
        </authorList>
    </citation>
    <scope>NUCLEOTIDE SEQUENCE</scope>
    <source>
        <strain evidence="4">S10</strain>
    </source>
</reference>
<protein>
    <submittedName>
        <fullName evidence="4">Cyclin-dependent protein kinase inhibitor SMR6</fullName>
    </submittedName>
</protein>
<dbReference type="Proteomes" id="UP001163823">
    <property type="component" value="Chromosome 3"/>
</dbReference>
<keyword evidence="2" id="KW-0131">Cell cycle</keyword>
<dbReference type="EMBL" id="JARAOO010000003">
    <property type="protein sequence ID" value="KAJ7974626.1"/>
    <property type="molecule type" value="Genomic_DNA"/>
</dbReference>
<sequence length="105" mass="11762">MGSSKKSQTKGGLESEGNKWVIAGISVRSLKPINKKPRGKENEDDEDETRSTTPTTREARIPEKLPCPPAPRKPRPSRCNFNGVREFFTPPDLETVFKCHVEKAI</sequence>
<evidence type="ECO:0000313" key="5">
    <source>
        <dbReference type="Proteomes" id="UP001163823"/>
    </source>
</evidence>
<accession>A0AAD7Q4R6</accession>
<evidence type="ECO:0000256" key="2">
    <source>
        <dbReference type="ARBA" id="ARBA00023306"/>
    </source>
</evidence>
<dbReference type="InterPro" id="IPR040389">
    <property type="entry name" value="SMR"/>
</dbReference>
<evidence type="ECO:0000256" key="3">
    <source>
        <dbReference type="SAM" id="MobiDB-lite"/>
    </source>
</evidence>
<proteinExistence type="predicted"/>
<dbReference type="PANTHER" id="PTHR33142:SF40">
    <property type="entry name" value="CYCLIN-DEPENDENT PROTEIN KINASE INHIBITOR SMR6"/>
    <property type="match status" value="1"/>
</dbReference>
<evidence type="ECO:0000256" key="1">
    <source>
        <dbReference type="ARBA" id="ARBA00023013"/>
    </source>
</evidence>
<dbReference type="GO" id="GO:0004860">
    <property type="term" value="F:protein kinase inhibitor activity"/>
    <property type="evidence" value="ECO:0007669"/>
    <property type="project" value="UniProtKB-KW"/>
</dbReference>
<feature type="compositionally biased region" description="Polar residues" evidence="3">
    <location>
        <begin position="1"/>
        <end position="10"/>
    </location>
</feature>
<gene>
    <name evidence="4" type="ORF">O6P43_004669</name>
</gene>
<organism evidence="4 5">
    <name type="scientific">Quillaja saponaria</name>
    <name type="common">Soap bark tree</name>
    <dbReference type="NCBI Taxonomy" id="32244"/>
    <lineage>
        <taxon>Eukaryota</taxon>
        <taxon>Viridiplantae</taxon>
        <taxon>Streptophyta</taxon>
        <taxon>Embryophyta</taxon>
        <taxon>Tracheophyta</taxon>
        <taxon>Spermatophyta</taxon>
        <taxon>Magnoliopsida</taxon>
        <taxon>eudicotyledons</taxon>
        <taxon>Gunneridae</taxon>
        <taxon>Pentapetalae</taxon>
        <taxon>rosids</taxon>
        <taxon>fabids</taxon>
        <taxon>Fabales</taxon>
        <taxon>Quillajaceae</taxon>
        <taxon>Quillaja</taxon>
    </lineage>
</organism>
<feature type="region of interest" description="Disordered" evidence="3">
    <location>
        <begin position="1"/>
        <end position="77"/>
    </location>
</feature>
<comment type="caution">
    <text evidence="4">The sequence shown here is derived from an EMBL/GenBank/DDBJ whole genome shotgun (WGS) entry which is preliminary data.</text>
</comment>
<keyword evidence="5" id="KW-1185">Reference proteome</keyword>
<name>A0AAD7Q4R6_QUISA</name>
<keyword evidence="1 4" id="KW-0649">Protein kinase inhibitor</keyword>
<dbReference type="PANTHER" id="PTHR33142">
    <property type="entry name" value="CYCLIN-DEPENDENT PROTEIN KINASE INHIBITOR SMR13"/>
    <property type="match status" value="1"/>
</dbReference>
<dbReference type="KEGG" id="qsa:O6P43_004669"/>
<dbReference type="GO" id="GO:0032875">
    <property type="term" value="P:regulation of DNA endoreduplication"/>
    <property type="evidence" value="ECO:0007669"/>
    <property type="project" value="InterPro"/>
</dbReference>
<evidence type="ECO:0000313" key="4">
    <source>
        <dbReference type="EMBL" id="KAJ7974626.1"/>
    </source>
</evidence>